<keyword evidence="3" id="KW-1003">Cell membrane</keyword>
<evidence type="ECO:0000256" key="7">
    <source>
        <dbReference type="SAM" id="Phobius"/>
    </source>
</evidence>
<feature type="transmembrane region" description="Helical" evidence="7">
    <location>
        <begin position="6"/>
        <end position="29"/>
    </location>
</feature>
<evidence type="ECO:0000256" key="5">
    <source>
        <dbReference type="ARBA" id="ARBA00022989"/>
    </source>
</evidence>
<gene>
    <name evidence="8" type="ordered locus">Snov_4011</name>
</gene>
<keyword evidence="6 7" id="KW-0472">Membrane</keyword>
<dbReference type="eggNOG" id="COG2059">
    <property type="taxonomic scope" value="Bacteria"/>
</dbReference>
<dbReference type="KEGG" id="sno:Snov_4011"/>
<feature type="transmembrane region" description="Helical" evidence="7">
    <location>
        <begin position="77"/>
        <end position="100"/>
    </location>
</feature>
<evidence type="ECO:0000256" key="2">
    <source>
        <dbReference type="ARBA" id="ARBA00005262"/>
    </source>
</evidence>
<evidence type="ECO:0000256" key="1">
    <source>
        <dbReference type="ARBA" id="ARBA00004651"/>
    </source>
</evidence>
<dbReference type="Proteomes" id="UP000006633">
    <property type="component" value="Chromosome"/>
</dbReference>
<dbReference type="HOGENOM" id="CLU_018106_1_2_5"/>
<organism evidence="8 9">
    <name type="scientific">Ancylobacter novellus (strain ATCC 8093 / DSM 506 / JCM 20403 / CCM 1077 / IAM 12100 / NBRC 12443 / NCIMB 10456)</name>
    <name type="common">Starkeya novella</name>
    <dbReference type="NCBI Taxonomy" id="639283"/>
    <lineage>
        <taxon>Bacteria</taxon>
        <taxon>Pseudomonadati</taxon>
        <taxon>Pseudomonadota</taxon>
        <taxon>Alphaproteobacteria</taxon>
        <taxon>Hyphomicrobiales</taxon>
        <taxon>Xanthobacteraceae</taxon>
        <taxon>Ancylobacter</taxon>
    </lineage>
</organism>
<dbReference type="InterPro" id="IPR052518">
    <property type="entry name" value="CHR_Transporter"/>
</dbReference>
<dbReference type="Pfam" id="PF02417">
    <property type="entry name" value="Chromate_transp"/>
    <property type="match status" value="1"/>
</dbReference>
<dbReference type="PANTHER" id="PTHR43663:SF1">
    <property type="entry name" value="CHROMATE TRANSPORTER"/>
    <property type="match status" value="1"/>
</dbReference>
<comment type="subcellular location">
    <subcellularLocation>
        <location evidence="1">Cell membrane</location>
        <topology evidence="1">Multi-pass membrane protein</topology>
    </subcellularLocation>
</comment>
<accession>D7A0G0</accession>
<name>D7A0G0_ANCN5</name>
<dbReference type="AlphaFoldDB" id="D7A0G0"/>
<dbReference type="EMBL" id="CP002026">
    <property type="protein sequence ID" value="ADH91281.1"/>
    <property type="molecule type" value="Genomic_DNA"/>
</dbReference>
<dbReference type="OrthoDB" id="556585at2"/>
<reference evidence="8 9" key="1">
    <citation type="journal article" date="2012" name="Stand. Genomic Sci.">
        <title>Complete genome sequence of the facultatively chemolithoautotrophic and methylotrophic alpha Proteobacterium Starkeya novella type strain (ATCC 8093(T)).</title>
        <authorList>
            <person name="Kappler U."/>
            <person name="Davenport K."/>
            <person name="Beatson S."/>
            <person name="Lucas S."/>
            <person name="Lapidus A."/>
            <person name="Copeland A."/>
            <person name="Berry K.W."/>
            <person name="Glavina Del Rio T."/>
            <person name="Hammon N."/>
            <person name="Dalin E."/>
            <person name="Tice H."/>
            <person name="Pitluck S."/>
            <person name="Richardson P."/>
            <person name="Bruce D."/>
            <person name="Goodwin L.A."/>
            <person name="Han C."/>
            <person name="Tapia R."/>
            <person name="Detter J.C."/>
            <person name="Chang Y.J."/>
            <person name="Jeffries C.D."/>
            <person name="Land M."/>
            <person name="Hauser L."/>
            <person name="Kyrpides N.C."/>
            <person name="Goker M."/>
            <person name="Ivanova N."/>
            <person name="Klenk H.P."/>
            <person name="Woyke T."/>
        </authorList>
    </citation>
    <scope>NUCLEOTIDE SEQUENCE [LARGE SCALE GENOMIC DNA]</scope>
    <source>
        <strain evidence="9">ATCC 8093 / DSM 506 / JCM 20403 / CCM 1077 / IAM 12100 / NBRC 12443 / NCIMB 10456</strain>
    </source>
</reference>
<dbReference type="PANTHER" id="PTHR43663">
    <property type="entry name" value="CHROMATE TRANSPORT PROTEIN-RELATED"/>
    <property type="match status" value="1"/>
</dbReference>
<dbReference type="RefSeq" id="WP_013168782.1">
    <property type="nucleotide sequence ID" value="NC_014217.1"/>
</dbReference>
<evidence type="ECO:0000313" key="8">
    <source>
        <dbReference type="EMBL" id="ADH91281.1"/>
    </source>
</evidence>
<dbReference type="GO" id="GO:0005886">
    <property type="term" value="C:plasma membrane"/>
    <property type="evidence" value="ECO:0007669"/>
    <property type="project" value="UniProtKB-SubCell"/>
</dbReference>
<dbReference type="STRING" id="639283.Snov_4011"/>
<evidence type="ECO:0000256" key="3">
    <source>
        <dbReference type="ARBA" id="ARBA00022475"/>
    </source>
</evidence>
<dbReference type="GO" id="GO:0015109">
    <property type="term" value="F:chromate transmembrane transporter activity"/>
    <property type="evidence" value="ECO:0007669"/>
    <property type="project" value="InterPro"/>
</dbReference>
<keyword evidence="9" id="KW-1185">Reference proteome</keyword>
<evidence type="ECO:0000256" key="4">
    <source>
        <dbReference type="ARBA" id="ARBA00022692"/>
    </source>
</evidence>
<feature type="transmembrane region" description="Helical" evidence="7">
    <location>
        <begin position="112"/>
        <end position="133"/>
    </location>
</feature>
<evidence type="ECO:0000313" key="9">
    <source>
        <dbReference type="Proteomes" id="UP000006633"/>
    </source>
</evidence>
<feature type="transmembrane region" description="Helical" evidence="7">
    <location>
        <begin position="50"/>
        <end position="71"/>
    </location>
</feature>
<keyword evidence="4 7" id="KW-0812">Transmembrane</keyword>
<sequence length="176" mass="18296">MNDNDPVVSLALHFLAISPFTVGGVNAVVPEMHRQIVEVAGWMTDAQFSQAFAIAQAAPGPNMLIVTLIGWHVAGTLGAVVATLALMGPTCVLAYVVGGVWHRFRAARWRRIVQGGLVPLTIGLIAASGVVLAEGAARTPMTAVFTVVAALVLYFTRLSPLWMLAAGAALGVAGII</sequence>
<evidence type="ECO:0000256" key="6">
    <source>
        <dbReference type="ARBA" id="ARBA00023136"/>
    </source>
</evidence>
<proteinExistence type="inferred from homology"/>
<keyword evidence="5 7" id="KW-1133">Transmembrane helix</keyword>
<protein>
    <submittedName>
        <fullName evidence="8">Chromate transporter</fullName>
    </submittedName>
</protein>
<dbReference type="InterPro" id="IPR003370">
    <property type="entry name" value="Chromate_transpt"/>
</dbReference>
<comment type="similarity">
    <text evidence="2">Belongs to the chromate ion transporter (CHR) (TC 2.A.51) family.</text>
</comment>